<organism evidence="1 2">
    <name type="scientific">Sodiomyces alkalinus (strain CBS 110278 / VKM F-3762 / F11)</name>
    <name type="common">Alkaliphilic filamentous fungus</name>
    <dbReference type="NCBI Taxonomy" id="1314773"/>
    <lineage>
        <taxon>Eukaryota</taxon>
        <taxon>Fungi</taxon>
        <taxon>Dikarya</taxon>
        <taxon>Ascomycota</taxon>
        <taxon>Pezizomycotina</taxon>
        <taxon>Sordariomycetes</taxon>
        <taxon>Hypocreomycetidae</taxon>
        <taxon>Glomerellales</taxon>
        <taxon>Plectosphaerellaceae</taxon>
        <taxon>Sodiomyces</taxon>
    </lineage>
</organism>
<accession>A0A3N2Q0A3</accession>
<name>A0A3N2Q0A3_SODAK</name>
<dbReference type="GeneID" id="39584247"/>
<evidence type="ECO:0000313" key="1">
    <source>
        <dbReference type="EMBL" id="ROT40197.1"/>
    </source>
</evidence>
<sequence>MYIRSFSPSLSRTRLLPLSSLSPHGLSLHPLSLTLSLSLSFTQPRESHIIIVHALNIPVVVSHDVQNLEREQPPPRQSAP</sequence>
<reference evidence="1 2" key="1">
    <citation type="journal article" date="2018" name="Mol. Ecol.">
        <title>The obligate alkalophilic soda-lake fungus Sodiomyces alkalinus has shifted to a protein diet.</title>
        <authorList>
            <person name="Grum-Grzhimaylo A.A."/>
            <person name="Falkoski D.L."/>
            <person name="van den Heuvel J."/>
            <person name="Valero-Jimenez C.A."/>
            <person name="Min B."/>
            <person name="Choi I.G."/>
            <person name="Lipzen A."/>
            <person name="Daum C.G."/>
            <person name="Aanen D.K."/>
            <person name="Tsang A."/>
            <person name="Henrissat B."/>
            <person name="Bilanenko E.N."/>
            <person name="de Vries R.P."/>
            <person name="van Kan J.A.L."/>
            <person name="Grigoriev I.V."/>
            <person name="Debets A.J.M."/>
        </authorList>
    </citation>
    <scope>NUCLEOTIDE SEQUENCE [LARGE SCALE GENOMIC DNA]</scope>
    <source>
        <strain evidence="1 2">F11</strain>
    </source>
</reference>
<keyword evidence="2" id="KW-1185">Reference proteome</keyword>
<dbReference type="AlphaFoldDB" id="A0A3N2Q0A3"/>
<proteinExistence type="predicted"/>
<evidence type="ECO:0000313" key="2">
    <source>
        <dbReference type="Proteomes" id="UP000272025"/>
    </source>
</evidence>
<dbReference type="RefSeq" id="XP_028468003.1">
    <property type="nucleotide sequence ID" value="XM_028615770.1"/>
</dbReference>
<dbReference type="EMBL" id="ML119052">
    <property type="protein sequence ID" value="ROT40197.1"/>
    <property type="molecule type" value="Genomic_DNA"/>
</dbReference>
<dbReference type="Proteomes" id="UP000272025">
    <property type="component" value="Unassembled WGS sequence"/>
</dbReference>
<protein>
    <submittedName>
        <fullName evidence="1">Uncharacterized protein</fullName>
    </submittedName>
</protein>
<gene>
    <name evidence="1" type="ORF">SODALDRAFT_90671</name>
</gene>